<dbReference type="InterPro" id="IPR006626">
    <property type="entry name" value="PbH1"/>
</dbReference>
<gene>
    <name evidence="13" type="ORF">A2Z22_03135</name>
</gene>
<evidence type="ECO:0000256" key="7">
    <source>
        <dbReference type="ARBA" id="ARBA00022837"/>
    </source>
</evidence>
<dbReference type="NCBIfam" id="NF041518">
    <property type="entry name" value="choice_anch_Q"/>
    <property type="match status" value="1"/>
</dbReference>
<dbReference type="PANTHER" id="PTHR40088">
    <property type="entry name" value="PECTATE LYASE (EUROFUNG)"/>
    <property type="match status" value="1"/>
</dbReference>
<protein>
    <recommendedName>
        <fullName evidence="3">Probable pectate lyase C</fullName>
    </recommendedName>
</protein>
<dbReference type="EMBL" id="MGFS01000003">
    <property type="protein sequence ID" value="OGM12063.1"/>
    <property type="molecule type" value="Genomic_DNA"/>
</dbReference>
<dbReference type="SUPFAM" id="SSF63446">
    <property type="entry name" value="Type I dockerin domain"/>
    <property type="match status" value="1"/>
</dbReference>
<feature type="domain" description="Right handed beta helix" evidence="12">
    <location>
        <begin position="109"/>
        <end position="203"/>
    </location>
</feature>
<dbReference type="Gene3D" id="1.10.1330.10">
    <property type="entry name" value="Dockerin domain"/>
    <property type="match status" value="1"/>
</dbReference>
<dbReference type="GO" id="GO:0046872">
    <property type="term" value="F:metal ion binding"/>
    <property type="evidence" value="ECO:0007669"/>
    <property type="project" value="UniProtKB-KW"/>
</dbReference>
<dbReference type="PANTHER" id="PTHR40088:SF1">
    <property type="entry name" value="PECTATE LYASE PEL9"/>
    <property type="match status" value="1"/>
</dbReference>
<comment type="cofactor">
    <cofactor evidence="1">
        <name>Ca(2+)</name>
        <dbReference type="ChEBI" id="CHEBI:29108"/>
    </cofactor>
</comment>
<dbReference type="InterPro" id="IPR012334">
    <property type="entry name" value="Pectin_lyas_fold"/>
</dbReference>
<dbReference type="InterPro" id="IPR018247">
    <property type="entry name" value="EF_Hand_1_Ca_BS"/>
</dbReference>
<dbReference type="InterPro" id="IPR011459">
    <property type="entry name" value="DUF1565"/>
</dbReference>
<dbReference type="GO" id="GO:0016837">
    <property type="term" value="F:carbon-oxygen lyase activity, acting on polysaccharides"/>
    <property type="evidence" value="ECO:0007669"/>
    <property type="project" value="TreeGrafter"/>
</dbReference>
<dbReference type="AlphaFoldDB" id="A0A1F7XAS4"/>
<keyword evidence="4" id="KW-0964">Secreted</keyword>
<dbReference type="GO" id="GO:0004553">
    <property type="term" value="F:hydrolase activity, hydrolyzing O-glycosyl compounds"/>
    <property type="evidence" value="ECO:0007669"/>
    <property type="project" value="InterPro"/>
</dbReference>
<evidence type="ECO:0000259" key="11">
    <source>
        <dbReference type="Pfam" id="PF07602"/>
    </source>
</evidence>
<evidence type="ECO:0000256" key="6">
    <source>
        <dbReference type="ARBA" id="ARBA00022729"/>
    </source>
</evidence>
<proteinExistence type="inferred from homology"/>
<feature type="signal peptide" evidence="10">
    <location>
        <begin position="1"/>
        <end position="27"/>
    </location>
</feature>
<comment type="subcellular location">
    <subcellularLocation>
        <location evidence="2">Secreted</location>
    </subcellularLocation>
</comment>
<keyword evidence="8" id="KW-0456">Lyase</keyword>
<evidence type="ECO:0000313" key="14">
    <source>
        <dbReference type="Proteomes" id="UP000177053"/>
    </source>
</evidence>
<sequence length="561" mass="61385">MNEKIIKVLYITPFFLLVFFFPTSANAASYYVSTTGNDSNSGAQDQPWKTIQKAADTMVAGDTVNVQDGDYASERVSVTKSGSSGSPITYQAEGTVVMKGFKIIASYVTVKGFEIANTNYVRWHEDVSSGVYVRGAGIVVEENYIHDATLNGIHLYGPPTDPAVTHDCIVRNNRLYHNEMAGIRASGRNNLIENNEVWGSVQCHSAVMAVEDIAADNPNHTPCPYPGISGIAGLDADGIRFFGQGHIIRGNHIHDIPYGPLGLNPDVGDYNNTPHIDCFQTWGDQQYHEVGQNITFEKNFCDNLQSQAPEENGHGFMLQSGANNLTIKNNIIRAYGGVNTGPTGHANHLYIYNNLWINNLSFHSFWPFAVGLDNAPYSIVKNNIFYDQPYHTIFGVGDITDQDIDYNLAYNSDDSQPDCFRIDYVCQQLHAHDLWNVNPKFVNPAASDFHLQLSSPAINVGATLAEVINDYDGNSRPQGIGFDIGAYEYVFGVSPTSTPSSPPAGGPGDANNDGAVDGIDYVIWLNHYNTNTGNGSTDGDFNTDGTVDGIDYVIWLNHYGT</sequence>
<dbReference type="InterPro" id="IPR036439">
    <property type="entry name" value="Dockerin_dom_sf"/>
</dbReference>
<evidence type="ECO:0000256" key="8">
    <source>
        <dbReference type="ARBA" id="ARBA00023239"/>
    </source>
</evidence>
<dbReference type="SUPFAM" id="SSF51126">
    <property type="entry name" value="Pectin lyase-like"/>
    <property type="match status" value="1"/>
</dbReference>
<evidence type="ECO:0000256" key="3">
    <source>
        <dbReference type="ARBA" id="ARBA00016512"/>
    </source>
</evidence>
<dbReference type="Pfam" id="PF00404">
    <property type="entry name" value="Dockerin_1"/>
    <property type="match status" value="1"/>
</dbReference>
<comment type="similarity">
    <text evidence="9">Belongs to the polysaccharide lyase 9 family.</text>
</comment>
<dbReference type="GO" id="GO:0005576">
    <property type="term" value="C:extracellular region"/>
    <property type="evidence" value="ECO:0007669"/>
    <property type="project" value="UniProtKB-SubCell"/>
</dbReference>
<comment type="caution">
    <text evidence="13">The sequence shown here is derived from an EMBL/GenBank/DDBJ whole genome shotgun (WGS) entry which is preliminary data.</text>
</comment>
<dbReference type="GO" id="GO:0000272">
    <property type="term" value="P:polysaccharide catabolic process"/>
    <property type="evidence" value="ECO:0007669"/>
    <property type="project" value="InterPro"/>
</dbReference>
<dbReference type="Gene3D" id="2.160.20.10">
    <property type="entry name" value="Single-stranded right-handed beta-helix, Pectin lyase-like"/>
    <property type="match status" value="2"/>
</dbReference>
<dbReference type="InterPro" id="IPR039448">
    <property type="entry name" value="Beta_helix"/>
</dbReference>
<dbReference type="CDD" id="cd14256">
    <property type="entry name" value="Dockerin_I"/>
    <property type="match status" value="1"/>
</dbReference>
<dbReference type="InterPro" id="IPR052052">
    <property type="entry name" value="Polysaccharide_Lyase_9"/>
</dbReference>
<dbReference type="SMART" id="SM00710">
    <property type="entry name" value="PbH1"/>
    <property type="match status" value="6"/>
</dbReference>
<dbReference type="InterPro" id="IPR011050">
    <property type="entry name" value="Pectin_lyase_fold/virulence"/>
</dbReference>
<keyword evidence="7" id="KW-0106">Calcium</keyword>
<feature type="chain" id="PRO_5009533730" description="Probable pectate lyase C" evidence="10">
    <location>
        <begin position="28"/>
        <end position="561"/>
    </location>
</feature>
<evidence type="ECO:0000256" key="1">
    <source>
        <dbReference type="ARBA" id="ARBA00001913"/>
    </source>
</evidence>
<evidence type="ECO:0000256" key="10">
    <source>
        <dbReference type="SAM" id="SignalP"/>
    </source>
</evidence>
<keyword evidence="6 10" id="KW-0732">Signal</keyword>
<dbReference type="PROSITE" id="PS00018">
    <property type="entry name" value="EF_HAND_1"/>
    <property type="match status" value="1"/>
</dbReference>
<evidence type="ECO:0000313" key="13">
    <source>
        <dbReference type="EMBL" id="OGM12063.1"/>
    </source>
</evidence>
<evidence type="ECO:0000256" key="9">
    <source>
        <dbReference type="ARBA" id="ARBA00038263"/>
    </source>
</evidence>
<evidence type="ECO:0000256" key="4">
    <source>
        <dbReference type="ARBA" id="ARBA00022525"/>
    </source>
</evidence>
<name>A0A1F7XAS4_9BACT</name>
<dbReference type="Proteomes" id="UP000177053">
    <property type="component" value="Unassembled WGS sequence"/>
</dbReference>
<dbReference type="Pfam" id="PF07602">
    <property type="entry name" value="DUF1565"/>
    <property type="match status" value="1"/>
</dbReference>
<feature type="domain" description="DUF1565" evidence="11">
    <location>
        <begin position="35"/>
        <end position="74"/>
    </location>
</feature>
<keyword evidence="5" id="KW-0479">Metal-binding</keyword>
<reference evidence="13 14" key="1">
    <citation type="journal article" date="2016" name="Nat. Commun.">
        <title>Thousands of microbial genomes shed light on interconnected biogeochemical processes in an aquifer system.</title>
        <authorList>
            <person name="Anantharaman K."/>
            <person name="Brown C.T."/>
            <person name="Hug L.A."/>
            <person name="Sharon I."/>
            <person name="Castelle C.J."/>
            <person name="Probst A.J."/>
            <person name="Thomas B.C."/>
            <person name="Singh A."/>
            <person name="Wilkins M.J."/>
            <person name="Karaoz U."/>
            <person name="Brodie E.L."/>
            <person name="Williams K.H."/>
            <person name="Hubbard S.S."/>
            <person name="Banfield J.F."/>
        </authorList>
    </citation>
    <scope>NUCLEOTIDE SEQUENCE [LARGE SCALE GENOMIC DNA]</scope>
</reference>
<dbReference type="InterPro" id="IPR059226">
    <property type="entry name" value="Choice_anch_Q_dom"/>
</dbReference>
<dbReference type="Pfam" id="PF13229">
    <property type="entry name" value="Beta_helix"/>
    <property type="match status" value="1"/>
</dbReference>
<organism evidence="13 14">
    <name type="scientific">Candidatus Woesebacteria bacterium RBG_16_34_12</name>
    <dbReference type="NCBI Taxonomy" id="1802480"/>
    <lineage>
        <taxon>Bacteria</taxon>
        <taxon>Candidatus Woeseibacteriota</taxon>
    </lineage>
</organism>
<dbReference type="InterPro" id="IPR002105">
    <property type="entry name" value="Dockerin_1_rpt"/>
</dbReference>
<evidence type="ECO:0000256" key="2">
    <source>
        <dbReference type="ARBA" id="ARBA00004613"/>
    </source>
</evidence>
<accession>A0A1F7XAS4</accession>
<evidence type="ECO:0000259" key="12">
    <source>
        <dbReference type="Pfam" id="PF13229"/>
    </source>
</evidence>
<evidence type="ECO:0000256" key="5">
    <source>
        <dbReference type="ARBA" id="ARBA00022723"/>
    </source>
</evidence>